<sequence length="176" mass="19213">LLLLLLLGVCEAHTNYTVGDSAGWYDALENPHVDYRKWAAGKTFTLGDYLVFDTDNNHSVIQTYNHTTYQQCDYSDASDLDTIQWSSADPSSTAPYPISVSVPLTKLGPTYFFSGDYDGEQCANGQKFQIDVLQGEALPPCPPPSSSPNDGGDFIPETLVPSNFDNPMNVSASDED</sequence>
<evidence type="ECO:0000259" key="2">
    <source>
        <dbReference type="PROSITE" id="PS51485"/>
    </source>
</evidence>
<dbReference type="Proteomes" id="UP000015453">
    <property type="component" value="Unassembled WGS sequence"/>
</dbReference>
<dbReference type="SUPFAM" id="SSF49503">
    <property type="entry name" value="Cupredoxins"/>
    <property type="match status" value="1"/>
</dbReference>
<dbReference type="FunFam" id="2.60.40.420:FF:000048">
    <property type="entry name" value="Early nodulin-like protein 18"/>
    <property type="match status" value="1"/>
</dbReference>
<dbReference type="Pfam" id="PF02298">
    <property type="entry name" value="Cu_bind_like"/>
    <property type="match status" value="1"/>
</dbReference>
<dbReference type="GO" id="GO:0009055">
    <property type="term" value="F:electron transfer activity"/>
    <property type="evidence" value="ECO:0007669"/>
    <property type="project" value="InterPro"/>
</dbReference>
<dbReference type="InterPro" id="IPR008972">
    <property type="entry name" value="Cupredoxin"/>
</dbReference>
<keyword evidence="4" id="KW-1185">Reference proteome</keyword>
<dbReference type="InterPro" id="IPR039391">
    <property type="entry name" value="Phytocyanin-like"/>
</dbReference>
<dbReference type="EMBL" id="AUSU01002569">
    <property type="protein sequence ID" value="EPS68522.1"/>
    <property type="molecule type" value="Genomic_DNA"/>
</dbReference>
<feature type="domain" description="Phytocyanin" evidence="2">
    <location>
        <begin position="14"/>
        <end position="134"/>
    </location>
</feature>
<feature type="non-terminal residue" evidence="3">
    <location>
        <position position="1"/>
    </location>
</feature>
<evidence type="ECO:0000256" key="1">
    <source>
        <dbReference type="SAM" id="MobiDB-lite"/>
    </source>
</evidence>
<dbReference type="PROSITE" id="PS51485">
    <property type="entry name" value="PHYTOCYANIN"/>
    <property type="match status" value="1"/>
</dbReference>
<dbReference type="Gene3D" id="2.60.40.420">
    <property type="entry name" value="Cupredoxins - blue copper proteins"/>
    <property type="match status" value="1"/>
</dbReference>
<accession>S8E7W4</accession>
<gene>
    <name evidence="3" type="ORF">M569_06247</name>
</gene>
<evidence type="ECO:0000313" key="3">
    <source>
        <dbReference type="EMBL" id="EPS68522.1"/>
    </source>
</evidence>
<organism evidence="3 4">
    <name type="scientific">Genlisea aurea</name>
    <dbReference type="NCBI Taxonomy" id="192259"/>
    <lineage>
        <taxon>Eukaryota</taxon>
        <taxon>Viridiplantae</taxon>
        <taxon>Streptophyta</taxon>
        <taxon>Embryophyta</taxon>
        <taxon>Tracheophyta</taxon>
        <taxon>Spermatophyta</taxon>
        <taxon>Magnoliopsida</taxon>
        <taxon>eudicotyledons</taxon>
        <taxon>Gunneridae</taxon>
        <taxon>Pentapetalae</taxon>
        <taxon>asterids</taxon>
        <taxon>lamiids</taxon>
        <taxon>Lamiales</taxon>
        <taxon>Lentibulariaceae</taxon>
        <taxon>Genlisea</taxon>
    </lineage>
</organism>
<comment type="caution">
    <text evidence="3">The sequence shown here is derived from an EMBL/GenBank/DDBJ whole genome shotgun (WGS) entry which is preliminary data.</text>
</comment>
<feature type="non-terminal residue" evidence="3">
    <location>
        <position position="176"/>
    </location>
</feature>
<dbReference type="PANTHER" id="PTHR33021:SF6">
    <property type="entry name" value="EARLY NODULIN-LIKE PROTEIN 18"/>
    <property type="match status" value="1"/>
</dbReference>
<proteinExistence type="predicted"/>
<dbReference type="InterPro" id="IPR003245">
    <property type="entry name" value="Phytocyanin_dom"/>
</dbReference>
<reference evidence="3 4" key="1">
    <citation type="journal article" date="2013" name="BMC Genomics">
        <title>The miniature genome of a carnivorous plant Genlisea aurea contains a low number of genes and short non-coding sequences.</title>
        <authorList>
            <person name="Leushkin E.V."/>
            <person name="Sutormin R.A."/>
            <person name="Nabieva E.R."/>
            <person name="Penin A.A."/>
            <person name="Kondrashov A.S."/>
            <person name="Logacheva M.D."/>
        </authorList>
    </citation>
    <scope>NUCLEOTIDE SEQUENCE [LARGE SCALE GENOMIC DNA]</scope>
</reference>
<feature type="compositionally biased region" description="Polar residues" evidence="1">
    <location>
        <begin position="160"/>
        <end position="176"/>
    </location>
</feature>
<dbReference type="OrthoDB" id="783836at2759"/>
<name>S8E7W4_9LAMI</name>
<dbReference type="PANTHER" id="PTHR33021">
    <property type="entry name" value="BLUE COPPER PROTEIN"/>
    <property type="match status" value="1"/>
</dbReference>
<feature type="region of interest" description="Disordered" evidence="1">
    <location>
        <begin position="135"/>
        <end position="176"/>
    </location>
</feature>
<evidence type="ECO:0000313" key="4">
    <source>
        <dbReference type="Proteomes" id="UP000015453"/>
    </source>
</evidence>
<dbReference type="AlphaFoldDB" id="S8E7W4"/>
<dbReference type="GO" id="GO:0005886">
    <property type="term" value="C:plasma membrane"/>
    <property type="evidence" value="ECO:0007669"/>
    <property type="project" value="TreeGrafter"/>
</dbReference>
<protein>
    <recommendedName>
        <fullName evidence="2">Phytocyanin domain-containing protein</fullName>
    </recommendedName>
</protein>
<dbReference type="CDD" id="cd04216">
    <property type="entry name" value="Phytocyanin"/>
    <property type="match status" value="1"/>
</dbReference>